<dbReference type="OrthoDB" id="6682367at2759"/>
<dbReference type="Gene3D" id="3.40.525.10">
    <property type="entry name" value="CRAL-TRIO lipid binding domain"/>
    <property type="match status" value="1"/>
</dbReference>
<dbReference type="InterPro" id="IPR036865">
    <property type="entry name" value="CRAL-TRIO_dom_sf"/>
</dbReference>
<dbReference type="EMBL" id="BLKM01000077">
    <property type="protein sequence ID" value="GFG28656.1"/>
    <property type="molecule type" value="Genomic_DNA"/>
</dbReference>
<dbReference type="CDD" id="cd00170">
    <property type="entry name" value="SEC14"/>
    <property type="match status" value="1"/>
</dbReference>
<evidence type="ECO:0000313" key="4">
    <source>
        <dbReference type="Proteomes" id="UP000502823"/>
    </source>
</evidence>
<dbReference type="GO" id="GO:1902936">
    <property type="term" value="F:phosphatidylinositol bisphosphate binding"/>
    <property type="evidence" value="ECO:0007669"/>
    <property type="project" value="TreeGrafter"/>
</dbReference>
<keyword evidence="4" id="KW-1185">Reference proteome</keyword>
<dbReference type="Proteomes" id="UP000502823">
    <property type="component" value="Unassembled WGS sequence"/>
</dbReference>
<feature type="region of interest" description="Disordered" evidence="1">
    <location>
        <begin position="279"/>
        <end position="344"/>
    </location>
</feature>
<evidence type="ECO:0000259" key="2">
    <source>
        <dbReference type="PROSITE" id="PS50191"/>
    </source>
</evidence>
<dbReference type="SUPFAM" id="SSF52087">
    <property type="entry name" value="CRAL/TRIO domain"/>
    <property type="match status" value="1"/>
</dbReference>
<evidence type="ECO:0000256" key="1">
    <source>
        <dbReference type="SAM" id="MobiDB-lite"/>
    </source>
</evidence>
<dbReference type="InterPro" id="IPR036273">
    <property type="entry name" value="CRAL/TRIO_N_dom_sf"/>
</dbReference>
<name>A0A6L2P8L0_COPFO</name>
<dbReference type="InterPro" id="IPR001251">
    <property type="entry name" value="CRAL-TRIO_dom"/>
</dbReference>
<proteinExistence type="predicted"/>
<dbReference type="InParanoid" id="A0A6L2P8L0"/>
<dbReference type="SUPFAM" id="SSF46938">
    <property type="entry name" value="CRAL/TRIO N-terminal domain"/>
    <property type="match status" value="1"/>
</dbReference>
<dbReference type="Gene3D" id="1.10.8.20">
    <property type="entry name" value="N-terminal domain of phosphatidylinositol transfer protein sec14p"/>
    <property type="match status" value="1"/>
</dbReference>
<dbReference type="PANTHER" id="PTHR10174:SF224">
    <property type="entry name" value="RETINOL-BINDING PROTEIN PINTA"/>
    <property type="match status" value="1"/>
</dbReference>
<dbReference type="SMART" id="SM00516">
    <property type="entry name" value="SEC14"/>
    <property type="match status" value="1"/>
</dbReference>
<comment type="caution">
    <text evidence="3">The sequence shown here is derived from an EMBL/GenBank/DDBJ whole genome shotgun (WGS) entry which is preliminary data.</text>
</comment>
<protein>
    <recommendedName>
        <fullName evidence="2">CRAL-TRIO domain-containing protein</fullName>
    </recommendedName>
</protein>
<dbReference type="AlphaFoldDB" id="A0A6L2P8L0"/>
<dbReference type="Gene3D" id="1.20.5.1200">
    <property type="entry name" value="Alpha-tocopherol transfer"/>
    <property type="match status" value="1"/>
</dbReference>
<dbReference type="Pfam" id="PF00650">
    <property type="entry name" value="CRAL_TRIO"/>
    <property type="match status" value="1"/>
</dbReference>
<dbReference type="PANTHER" id="PTHR10174">
    <property type="entry name" value="ALPHA-TOCOPHEROL TRANSFER PROTEIN-RELATED"/>
    <property type="match status" value="1"/>
</dbReference>
<feature type="domain" description="CRAL-TRIO" evidence="2">
    <location>
        <begin position="90"/>
        <end position="254"/>
    </location>
</feature>
<reference evidence="4" key="1">
    <citation type="submission" date="2020-01" db="EMBL/GenBank/DDBJ databases">
        <title>Draft genome sequence of the Termite Coptotermes fromosanus.</title>
        <authorList>
            <person name="Itakura S."/>
            <person name="Yosikawa Y."/>
            <person name="Umezawa K."/>
        </authorList>
    </citation>
    <scope>NUCLEOTIDE SEQUENCE [LARGE SCALE GENOMIC DNA]</scope>
</reference>
<evidence type="ECO:0000313" key="3">
    <source>
        <dbReference type="EMBL" id="GFG28656.1"/>
    </source>
</evidence>
<dbReference type="GO" id="GO:0016020">
    <property type="term" value="C:membrane"/>
    <property type="evidence" value="ECO:0007669"/>
    <property type="project" value="TreeGrafter"/>
</dbReference>
<accession>A0A6L2P8L0</accession>
<dbReference type="PRINTS" id="PR00180">
    <property type="entry name" value="CRETINALDHBP"/>
</dbReference>
<organism evidence="3 4">
    <name type="scientific">Coptotermes formosanus</name>
    <name type="common">Formosan subterranean termite</name>
    <dbReference type="NCBI Taxonomy" id="36987"/>
    <lineage>
        <taxon>Eukaryota</taxon>
        <taxon>Metazoa</taxon>
        <taxon>Ecdysozoa</taxon>
        <taxon>Arthropoda</taxon>
        <taxon>Hexapoda</taxon>
        <taxon>Insecta</taxon>
        <taxon>Pterygota</taxon>
        <taxon>Neoptera</taxon>
        <taxon>Polyneoptera</taxon>
        <taxon>Dictyoptera</taxon>
        <taxon>Blattodea</taxon>
        <taxon>Blattoidea</taxon>
        <taxon>Termitoidae</taxon>
        <taxon>Rhinotermitidae</taxon>
        <taxon>Coptotermes</taxon>
    </lineage>
</organism>
<dbReference type="PROSITE" id="PS50191">
    <property type="entry name" value="CRAL_TRIO"/>
    <property type="match status" value="1"/>
</dbReference>
<gene>
    <name evidence="3" type="ORF">Cfor_06580</name>
</gene>
<dbReference type="FunCoup" id="A0A6L2P8L0">
    <property type="interactions" value="3"/>
</dbReference>
<sequence length="388" mass="44344">MTLEGPTAEQLKRMREEIQEDPEMVKQDLVHLRDWLNKQPHLPHHMEDARLERFLYGCKLNVERTKRVLDTYYMVRATVPEFFRDRDPLSRDIQFSFRHMHYVPLPVLTPLGYRPTLLRLADCDVKSFDIRSLTTRIVMSLDARLLEERCLNNVMLVDLEGYTMAHYAKLSPTLAIVRKALLCIQDAFPLRLAQLHLLNTPVFINNVINLFRPFLKEKLMQKFFFHCSGYESLYEHVPREALPQEYGGTLGSVAELTERWNQKLVALRPWFLHEQLVSKSDETRRPPGGRSTTASALASGSEAHGKDVQTRPALGYPGDSSLVNGAPSEIPHRGAVRTAGSAETEGQTLRATNFCLRLSLLDVKLRAVDVSKDMATRNVLVGMQFSVF</sequence>